<dbReference type="PANTHER" id="PTHR27006:SF616">
    <property type="entry name" value="CYSTEINE-RICH RECEPTOR-LIKE PROTEIN KINASE 10"/>
    <property type="match status" value="1"/>
</dbReference>
<keyword evidence="6" id="KW-0732">Signal</keyword>
<evidence type="ECO:0000256" key="3">
    <source>
        <dbReference type="ARBA" id="ARBA00010217"/>
    </source>
</evidence>
<feature type="domain" description="Protein kinase" evidence="14">
    <location>
        <begin position="219"/>
        <end position="487"/>
    </location>
</feature>
<dbReference type="GO" id="GO:0005886">
    <property type="term" value="C:plasma membrane"/>
    <property type="evidence" value="ECO:0007669"/>
    <property type="project" value="UniProtKB-SubCell"/>
</dbReference>
<reference evidence="15 16" key="1">
    <citation type="submission" date="2019-05" db="EMBL/GenBank/DDBJ databases">
        <title>Mikania micrantha, genome provides insights into the molecular mechanism of rapid growth.</title>
        <authorList>
            <person name="Liu B."/>
        </authorList>
    </citation>
    <scope>NUCLEOTIDE SEQUENCE [LARGE SCALE GENOMIC DNA]</scope>
    <source>
        <strain evidence="15">NLD-2019</strain>
        <tissue evidence="15">Leaf</tissue>
    </source>
</reference>
<dbReference type="FunFam" id="1.10.510.10:FF:000240">
    <property type="entry name" value="Lectin-domain containing receptor kinase A4.3"/>
    <property type="match status" value="1"/>
</dbReference>
<evidence type="ECO:0000259" key="14">
    <source>
        <dbReference type="PROSITE" id="PS50011"/>
    </source>
</evidence>
<keyword evidence="11" id="KW-0675">Receptor</keyword>
<evidence type="ECO:0000256" key="8">
    <source>
        <dbReference type="ARBA" id="ARBA00022840"/>
    </source>
</evidence>
<evidence type="ECO:0000256" key="13">
    <source>
        <dbReference type="SAM" id="MobiDB-lite"/>
    </source>
</evidence>
<comment type="similarity">
    <text evidence="3">In the C-terminal section; belongs to the protein kinase superfamily. Ser/Thr protein kinase family.</text>
</comment>
<evidence type="ECO:0000256" key="7">
    <source>
        <dbReference type="ARBA" id="ARBA00022741"/>
    </source>
</evidence>
<keyword evidence="9" id="KW-1133">Transmembrane helix</keyword>
<dbReference type="PROSITE" id="PS50011">
    <property type="entry name" value="PROTEIN_KINASE_DOM"/>
    <property type="match status" value="1"/>
</dbReference>
<dbReference type="PROSITE" id="PS00109">
    <property type="entry name" value="PROTEIN_KINASE_TYR"/>
    <property type="match status" value="1"/>
</dbReference>
<evidence type="ECO:0000256" key="6">
    <source>
        <dbReference type="ARBA" id="ARBA00022729"/>
    </source>
</evidence>
<dbReference type="GO" id="GO:0002229">
    <property type="term" value="P:defense response to oomycetes"/>
    <property type="evidence" value="ECO:0007669"/>
    <property type="project" value="UniProtKB-ARBA"/>
</dbReference>
<feature type="region of interest" description="Disordered" evidence="13">
    <location>
        <begin position="21"/>
        <end position="56"/>
    </location>
</feature>
<comment type="similarity">
    <text evidence="2">In the N-terminal section; belongs to the leguminous lectin family.</text>
</comment>
<accession>A0A5N6LRP4</accession>
<dbReference type="GO" id="GO:0004672">
    <property type="term" value="F:protein kinase activity"/>
    <property type="evidence" value="ECO:0007669"/>
    <property type="project" value="InterPro"/>
</dbReference>
<evidence type="ECO:0000256" key="10">
    <source>
        <dbReference type="ARBA" id="ARBA00023136"/>
    </source>
</evidence>
<evidence type="ECO:0000256" key="1">
    <source>
        <dbReference type="ARBA" id="ARBA00004251"/>
    </source>
</evidence>
<evidence type="ECO:0000256" key="12">
    <source>
        <dbReference type="ARBA" id="ARBA00023180"/>
    </source>
</evidence>
<dbReference type="GO" id="GO:0005524">
    <property type="term" value="F:ATP binding"/>
    <property type="evidence" value="ECO:0007669"/>
    <property type="project" value="UniProtKB-KW"/>
</dbReference>
<sequence length="534" mass="59900">MRSNVISHKSHTFRMKFGRCQRSRSSLSTSLPAMLQKTPDDQSSPETRRGRTTAGKCYPSVSNGGKLVNFEPADLDTSIDEEQCNLARWAQESIKEGRLKQIIDTNIRETIPAKCLKDFAKLADRCLHSDPKKRPTMTEVVAGLVFVLALQEKANKTLVGGGMMIFGRRVPMFVFPSNGKSSESGSLKSLKLFSDIVGDESRIPYQFDYDTIRVATDDFSDANIIPQSAFASMYKGMLESGQRIGIARPYIGSACGSSKDVLSLLVLLQHENLLKLIGYYIKEATPFFVFELAANGSLDRFIFDPSSIVLGWNERYKIILGVARVLLYLHKNSPHQIIHGDVRPENILLDENFEPKLSDFRFARCSINNTVCIDTNAIHCTTEYMAPEYMRLSTKSDVFSFGMLILKTISGCRLYNDIPAANKNFLQYAWTNWWTGTYSDIVDPRIDADSTSIRRFIHIGLLCTQPNAIDRPTMEDVNGMLLGSSFLTLPIPESSESPQITEEQSACTNVQEVLSSINYDSETIDEFILELEAR</sequence>
<evidence type="ECO:0000256" key="9">
    <source>
        <dbReference type="ARBA" id="ARBA00022989"/>
    </source>
</evidence>
<keyword evidence="10" id="KW-0472">Membrane</keyword>
<proteinExistence type="inferred from homology"/>
<evidence type="ECO:0000256" key="4">
    <source>
        <dbReference type="ARBA" id="ARBA00022475"/>
    </source>
</evidence>
<keyword evidence="8" id="KW-0067">ATP-binding</keyword>
<comment type="subcellular location">
    <subcellularLocation>
        <location evidence="1">Cell membrane</location>
        <topology evidence="1">Single-pass type I membrane protein</topology>
    </subcellularLocation>
</comment>
<keyword evidence="16" id="KW-1185">Reference proteome</keyword>
<evidence type="ECO:0000256" key="5">
    <source>
        <dbReference type="ARBA" id="ARBA00022692"/>
    </source>
</evidence>
<keyword evidence="7" id="KW-0547">Nucleotide-binding</keyword>
<evidence type="ECO:0000313" key="15">
    <source>
        <dbReference type="EMBL" id="KAD2394068.1"/>
    </source>
</evidence>
<keyword evidence="12" id="KW-0325">Glycoprotein</keyword>
<dbReference type="PANTHER" id="PTHR27006">
    <property type="entry name" value="PROMASTIGOTE SURFACE ANTIGEN PROTEIN PSA"/>
    <property type="match status" value="1"/>
</dbReference>
<keyword evidence="4" id="KW-1003">Cell membrane</keyword>
<dbReference type="OrthoDB" id="688481at2759"/>
<dbReference type="Gene3D" id="3.30.200.20">
    <property type="entry name" value="Phosphorylase Kinase, domain 1"/>
    <property type="match status" value="1"/>
</dbReference>
<evidence type="ECO:0000256" key="11">
    <source>
        <dbReference type="ARBA" id="ARBA00023170"/>
    </source>
</evidence>
<organism evidence="15 16">
    <name type="scientific">Mikania micrantha</name>
    <name type="common">bitter vine</name>
    <dbReference type="NCBI Taxonomy" id="192012"/>
    <lineage>
        <taxon>Eukaryota</taxon>
        <taxon>Viridiplantae</taxon>
        <taxon>Streptophyta</taxon>
        <taxon>Embryophyta</taxon>
        <taxon>Tracheophyta</taxon>
        <taxon>Spermatophyta</taxon>
        <taxon>Magnoliopsida</taxon>
        <taxon>eudicotyledons</taxon>
        <taxon>Gunneridae</taxon>
        <taxon>Pentapetalae</taxon>
        <taxon>asterids</taxon>
        <taxon>campanulids</taxon>
        <taxon>Asterales</taxon>
        <taxon>Asteraceae</taxon>
        <taxon>Asteroideae</taxon>
        <taxon>Heliantheae alliance</taxon>
        <taxon>Eupatorieae</taxon>
        <taxon>Mikania</taxon>
    </lineage>
</organism>
<comment type="caution">
    <text evidence="15">The sequence shown here is derived from an EMBL/GenBank/DDBJ whole genome shotgun (WGS) entry which is preliminary data.</text>
</comment>
<gene>
    <name evidence="15" type="ORF">E3N88_41045</name>
</gene>
<name>A0A5N6LRP4_9ASTR</name>
<dbReference type="Proteomes" id="UP000326396">
    <property type="component" value="Linkage Group LG9"/>
</dbReference>
<dbReference type="InterPro" id="IPR000719">
    <property type="entry name" value="Prot_kinase_dom"/>
</dbReference>
<evidence type="ECO:0000313" key="16">
    <source>
        <dbReference type="Proteomes" id="UP000326396"/>
    </source>
</evidence>
<dbReference type="EMBL" id="SZYD01000019">
    <property type="protein sequence ID" value="KAD2394068.1"/>
    <property type="molecule type" value="Genomic_DNA"/>
</dbReference>
<dbReference type="Pfam" id="PF00069">
    <property type="entry name" value="Pkinase"/>
    <property type="match status" value="1"/>
</dbReference>
<dbReference type="SUPFAM" id="SSF56112">
    <property type="entry name" value="Protein kinase-like (PK-like)"/>
    <property type="match status" value="2"/>
</dbReference>
<dbReference type="Gene3D" id="1.10.510.10">
    <property type="entry name" value="Transferase(Phosphotransferase) domain 1"/>
    <property type="match status" value="2"/>
</dbReference>
<evidence type="ECO:0000256" key="2">
    <source>
        <dbReference type="ARBA" id="ARBA00008536"/>
    </source>
</evidence>
<dbReference type="AlphaFoldDB" id="A0A5N6LRP4"/>
<dbReference type="InterPro" id="IPR008266">
    <property type="entry name" value="Tyr_kinase_AS"/>
</dbReference>
<protein>
    <recommendedName>
        <fullName evidence="14">Protein kinase domain-containing protein</fullName>
    </recommendedName>
</protein>
<keyword evidence="5" id="KW-0812">Transmembrane</keyword>
<dbReference type="InterPro" id="IPR011009">
    <property type="entry name" value="Kinase-like_dom_sf"/>
</dbReference>